<dbReference type="OrthoDB" id="127173at2"/>
<dbReference type="Pfam" id="PF06739">
    <property type="entry name" value="SBBP"/>
    <property type="match status" value="1"/>
</dbReference>
<dbReference type="RefSeq" id="WP_114206039.1">
    <property type="nucleotide sequence ID" value="NZ_CP030840.1"/>
</dbReference>
<dbReference type="InterPro" id="IPR013783">
    <property type="entry name" value="Ig-like_fold"/>
</dbReference>
<evidence type="ECO:0000259" key="3">
    <source>
        <dbReference type="Pfam" id="PF25778"/>
    </source>
</evidence>
<dbReference type="InterPro" id="IPR032109">
    <property type="entry name" value="Big_3_5"/>
</dbReference>
<feature type="domain" description="Bacterial Ig-like" evidence="2">
    <location>
        <begin position="960"/>
        <end position="1044"/>
    </location>
</feature>
<dbReference type="Proteomes" id="UP000253606">
    <property type="component" value="Chromosome"/>
</dbReference>
<feature type="domain" description="DUF7948" evidence="3">
    <location>
        <begin position="62"/>
        <end position="279"/>
    </location>
</feature>
<evidence type="ECO:0000259" key="2">
    <source>
        <dbReference type="Pfam" id="PF16640"/>
    </source>
</evidence>
<dbReference type="InterPro" id="IPR010620">
    <property type="entry name" value="SBBP_repeat"/>
</dbReference>
<reference evidence="4 5" key="1">
    <citation type="journal article" date="2018" name="Front. Microbiol.">
        <title>Hydrolytic Capabilities as a Key to Environmental Success: Chitinolytic and Cellulolytic Acidobacteria From Acidic Sub-arctic Soils and Boreal Peatlands.</title>
        <authorList>
            <person name="Belova S.E."/>
            <person name="Ravin N.V."/>
            <person name="Pankratov T.A."/>
            <person name="Rakitin A.L."/>
            <person name="Ivanova A.A."/>
            <person name="Beletsky A.V."/>
            <person name="Mardanov A.V."/>
            <person name="Sinninghe Damste J.S."/>
            <person name="Dedysh S.N."/>
        </authorList>
    </citation>
    <scope>NUCLEOTIDE SEQUENCE [LARGE SCALE GENOMIC DNA]</scope>
    <source>
        <strain evidence="4 5">SBC82</strain>
    </source>
</reference>
<dbReference type="InterPro" id="IPR052918">
    <property type="entry name" value="Motility_Chemotaxis_Reg"/>
</dbReference>
<dbReference type="Gene3D" id="2.60.40.10">
    <property type="entry name" value="Immunoglobulins"/>
    <property type="match status" value="2"/>
</dbReference>
<gene>
    <name evidence="4" type="ORF">ACPOL_1048</name>
</gene>
<sequence>MKTFLPIMFSLLAVSPISIYGQDAHTSSVTESQSHATSNLVSQVKAASPAIEASYGKLPLSFEANQGQSDPQVKFLSRGQGYSLFLTGDAAVLALTKGRPSQPKAAAMGAKPSMKTDAKVKTDVVRMELAGAARDIQVSGADPLPGKANYFIGSDSAKWDTDVPTYAKVKYRNVYPGIDLVYYGNQRQLEYDFVVSPNADPKQARLHFAGASKLKLNDGGDLEIIAKDGEIAFHKPVVYQVKDGQRQPVEGSFQLLANNTVGFRLGGYDHSRELVVDPVLAYSTYLGGSGGSDGYQVAIGSNNSAYFVGFAYSADFPLTGGAFQTVYSHSIAFVSKLNPAGTALLFSTFLGGADIFYAVVDGADNIYLSGIADSGGIPFPVTPGAFQPTCKTASTPCQSGFVTKLNAAGSGLIYSTYLGGSGLGEVGYATPDDILGLAVDPLGHAYVTGEAFSSDFPVTHNAYQKTLQCTAGDDFCSDGFVTELNAAGTGLAFSTYLGPDRTNPQEFAVDNAGSAYVAGFAGPNYPVTANAFQKSLPDGGVFITKLNPGGATLAYSTYLGGDSAFELLGGLAVDAEGNAYVAGLTNSANFPVTSNAYQKVNNALANLGGNAFITKLNPSGSSLVYSTYLGGSGQPDADKRYSCPGDGVLQIAVDTAGNAYIVGNACSANFPVTSDAFQKTEVGANPEGDGFPFFTKLNSDGSALLFSTYFNGANGIRPGYFGSVAADTLGNAYLGGSTWASDYPTTGGAFQQADPSPGHAVAVVTKLAFNGLTETKISSSANQEALGNEVTFTAHVVPVSGSGIPTGEISWKIDGAVVGHSDLDGNGEAVFSTSALSSGAHNVVAGYLGDPAAYSSSIGTFTETITGGRVATPIFPKLGGTYPTGETIEIVTLTPGATIYYTTNGITPSIASTKYTEPIHISATTTVKAIAAASGDTNSAVATATYTIKPGAIKTKTSLKSSINPSTAGNPVKFTATVTAASGSAPTGTVTFKKGSVVLGSAPLVNGVAAFSTSELIPGRNAIAAIYTGSATDAASAATLTQEVQ</sequence>
<dbReference type="SUPFAM" id="SSF101898">
    <property type="entry name" value="NHL repeat"/>
    <property type="match status" value="1"/>
</dbReference>
<dbReference type="InterPro" id="IPR059177">
    <property type="entry name" value="GH29D-like_dom"/>
</dbReference>
<dbReference type="InterPro" id="IPR057708">
    <property type="entry name" value="DUF7948"/>
</dbReference>
<dbReference type="PANTHER" id="PTHR35580:SF1">
    <property type="entry name" value="PHYTASE-LIKE DOMAIN-CONTAINING PROTEIN"/>
    <property type="match status" value="1"/>
</dbReference>
<dbReference type="Pfam" id="PF25778">
    <property type="entry name" value="DUF7948"/>
    <property type="match status" value="1"/>
</dbReference>
<evidence type="ECO:0000313" key="5">
    <source>
        <dbReference type="Proteomes" id="UP000253606"/>
    </source>
</evidence>
<proteinExistence type="predicted"/>
<dbReference type="Pfam" id="PF13290">
    <property type="entry name" value="CHB_HEX_C_1"/>
    <property type="match status" value="1"/>
</dbReference>
<feature type="domain" description="GH29D-like beta-sandwich" evidence="1">
    <location>
        <begin position="879"/>
        <end position="943"/>
    </location>
</feature>
<accession>A0A2Z5FU63</accession>
<organism evidence="4 5">
    <name type="scientific">Acidisarcina polymorpha</name>
    <dbReference type="NCBI Taxonomy" id="2211140"/>
    <lineage>
        <taxon>Bacteria</taxon>
        <taxon>Pseudomonadati</taxon>
        <taxon>Acidobacteriota</taxon>
        <taxon>Terriglobia</taxon>
        <taxon>Terriglobales</taxon>
        <taxon>Acidobacteriaceae</taxon>
        <taxon>Acidisarcina</taxon>
    </lineage>
</organism>
<dbReference type="EMBL" id="CP030840">
    <property type="protein sequence ID" value="AXC10399.1"/>
    <property type="molecule type" value="Genomic_DNA"/>
</dbReference>
<evidence type="ECO:0000313" key="4">
    <source>
        <dbReference type="EMBL" id="AXC10399.1"/>
    </source>
</evidence>
<keyword evidence="5" id="KW-1185">Reference proteome</keyword>
<feature type="domain" description="Bacterial Ig-like" evidence="2">
    <location>
        <begin position="778"/>
        <end position="865"/>
    </location>
</feature>
<dbReference type="AlphaFoldDB" id="A0A2Z5FU63"/>
<dbReference type="KEGG" id="abas:ACPOL_1048"/>
<evidence type="ECO:0000259" key="1">
    <source>
        <dbReference type="Pfam" id="PF13290"/>
    </source>
</evidence>
<dbReference type="Pfam" id="PF16640">
    <property type="entry name" value="Big_3_5"/>
    <property type="match status" value="2"/>
</dbReference>
<name>A0A2Z5FU63_9BACT</name>
<dbReference type="PANTHER" id="PTHR35580">
    <property type="entry name" value="CELL SURFACE GLYCOPROTEIN (S-LAYER PROTEIN)-LIKE PROTEIN"/>
    <property type="match status" value="1"/>
</dbReference>
<protein>
    <submittedName>
        <fullName evidence="4">Cell surface protein</fullName>
    </submittedName>
</protein>